<dbReference type="AlphaFoldDB" id="A0A502G5S8"/>
<dbReference type="OrthoDB" id="6594213at2"/>
<feature type="compositionally biased region" description="Polar residues" evidence="1">
    <location>
        <begin position="1"/>
        <end position="15"/>
    </location>
</feature>
<protein>
    <submittedName>
        <fullName evidence="2">Uncharacterized protein</fullName>
    </submittedName>
</protein>
<evidence type="ECO:0000256" key="1">
    <source>
        <dbReference type="SAM" id="MobiDB-lite"/>
    </source>
</evidence>
<proteinExistence type="predicted"/>
<dbReference type="Proteomes" id="UP000317663">
    <property type="component" value="Unassembled WGS sequence"/>
</dbReference>
<organism evidence="2 3">
    <name type="scientific">Ewingella americana</name>
    <dbReference type="NCBI Taxonomy" id="41202"/>
    <lineage>
        <taxon>Bacteria</taxon>
        <taxon>Pseudomonadati</taxon>
        <taxon>Pseudomonadota</taxon>
        <taxon>Gammaproteobacteria</taxon>
        <taxon>Enterobacterales</taxon>
        <taxon>Yersiniaceae</taxon>
        <taxon>Ewingella</taxon>
    </lineage>
</organism>
<accession>A0A502G5S8</accession>
<evidence type="ECO:0000313" key="3">
    <source>
        <dbReference type="Proteomes" id="UP000317663"/>
    </source>
</evidence>
<comment type="caution">
    <text evidence="2">The sequence shown here is derived from an EMBL/GenBank/DDBJ whole genome shotgun (WGS) entry which is preliminary data.</text>
</comment>
<keyword evidence="3" id="KW-1185">Reference proteome</keyword>
<name>A0A502G5S8_9GAMM</name>
<dbReference type="RefSeq" id="WP_140475059.1">
    <property type="nucleotide sequence ID" value="NZ_RCZD01000016.1"/>
</dbReference>
<gene>
    <name evidence="2" type="ORF">EAH77_21975</name>
</gene>
<feature type="region of interest" description="Disordered" evidence="1">
    <location>
        <begin position="1"/>
        <end position="20"/>
    </location>
</feature>
<dbReference type="EMBL" id="RCZD01000016">
    <property type="protein sequence ID" value="TPG56750.1"/>
    <property type="molecule type" value="Genomic_DNA"/>
</dbReference>
<sequence length="81" mass="9270">MHTHNVNSKTATTTPPERWGAKTVRHLIDRGHYNVACAQEAHAHDGEKFTRLDAYSYFIRGAGEAWVKVIRHAFRKKGRNV</sequence>
<evidence type="ECO:0000313" key="2">
    <source>
        <dbReference type="EMBL" id="TPG56750.1"/>
    </source>
</evidence>
<reference evidence="2 3" key="1">
    <citation type="journal article" date="2019" name="Environ. Microbiol.">
        <title>Species interactions and distinct microbial communities in high Arctic permafrost affected cryosols are associated with the CH4 and CO2 gas fluxes.</title>
        <authorList>
            <person name="Altshuler I."/>
            <person name="Hamel J."/>
            <person name="Turney S."/>
            <person name="Magnuson E."/>
            <person name="Levesque R."/>
            <person name="Greer C."/>
            <person name="Whyte L.G."/>
        </authorList>
    </citation>
    <scope>NUCLEOTIDE SEQUENCE [LARGE SCALE GENOMIC DNA]</scope>
    <source>
        <strain evidence="2 3">E4</strain>
    </source>
</reference>